<keyword evidence="4" id="KW-0052">Apoplast</keyword>
<comment type="subunit">
    <text evidence="2 4">Homodimer.</text>
</comment>
<evidence type="ECO:0000256" key="4">
    <source>
        <dbReference type="RuleBase" id="RU363099"/>
    </source>
</evidence>
<dbReference type="AlphaFoldDB" id="A0A4S4DND2"/>
<dbReference type="InterPro" id="IPR004265">
    <property type="entry name" value="Dirigent"/>
</dbReference>
<proteinExistence type="inferred from homology"/>
<dbReference type="Gene3D" id="2.40.480.10">
    <property type="entry name" value="Allene oxide cyclase-like"/>
    <property type="match status" value="1"/>
</dbReference>
<evidence type="ECO:0000256" key="3">
    <source>
        <dbReference type="ARBA" id="ARBA00022525"/>
    </source>
</evidence>
<dbReference type="Proteomes" id="UP000306102">
    <property type="component" value="Unassembled WGS sequence"/>
</dbReference>
<keyword evidence="6" id="KW-1185">Reference proteome</keyword>
<protein>
    <recommendedName>
        <fullName evidence="4">Dirigent protein</fullName>
    </recommendedName>
</protein>
<keyword evidence="3 4" id="KW-0964">Secreted</keyword>
<keyword evidence="4" id="KW-0732">Signal</keyword>
<organism evidence="5 6">
    <name type="scientific">Camellia sinensis var. sinensis</name>
    <name type="common">China tea</name>
    <dbReference type="NCBI Taxonomy" id="542762"/>
    <lineage>
        <taxon>Eukaryota</taxon>
        <taxon>Viridiplantae</taxon>
        <taxon>Streptophyta</taxon>
        <taxon>Embryophyta</taxon>
        <taxon>Tracheophyta</taxon>
        <taxon>Spermatophyta</taxon>
        <taxon>Magnoliopsida</taxon>
        <taxon>eudicotyledons</taxon>
        <taxon>Gunneridae</taxon>
        <taxon>Pentapetalae</taxon>
        <taxon>asterids</taxon>
        <taxon>Ericales</taxon>
        <taxon>Theaceae</taxon>
        <taxon>Camellia</taxon>
    </lineage>
</organism>
<comment type="caution">
    <text evidence="5">The sequence shown here is derived from an EMBL/GenBank/DDBJ whole genome shotgun (WGS) entry which is preliminary data.</text>
</comment>
<comment type="function">
    <text evidence="4">Dirigent proteins impart stereoselectivity on the phenoxy radical-coupling reaction, yielding optically active lignans from two molecules of coniferyl alcohol in the biosynthesis of lignans, flavonolignans, and alkaloids and thus plays a central role in plant secondary metabolism.</text>
</comment>
<evidence type="ECO:0000313" key="5">
    <source>
        <dbReference type="EMBL" id="THG03676.1"/>
    </source>
</evidence>
<evidence type="ECO:0000256" key="2">
    <source>
        <dbReference type="ARBA" id="ARBA00011738"/>
    </source>
</evidence>
<evidence type="ECO:0000313" key="6">
    <source>
        <dbReference type="Proteomes" id="UP000306102"/>
    </source>
</evidence>
<dbReference type="InterPro" id="IPR044859">
    <property type="entry name" value="Allene_oxi_cyc_Dirigent"/>
</dbReference>
<dbReference type="EMBL" id="SDRB02010903">
    <property type="protein sequence ID" value="THG03676.1"/>
    <property type="molecule type" value="Genomic_DNA"/>
</dbReference>
<gene>
    <name evidence="5" type="ORF">TEA_007019</name>
</gene>
<sequence>MASSSSSSLISYTFTLFFNLALFLLLLLSTLSKTSTQGSFSEEVSEAIALKRMEKTTHLHFYFHDIVSGKNPTAVKIAGAEDGSVMGFGTTFMMNDPLTEGPESNSKLVGRAQGMYALASEKNIPELLMVVYYEFEQGIYNGSSISILGRNPVYNDVREMPIVGGSGVFRFARGYALAHTIWLDAKTGDATVEYNVYLLLTIHCADHSVKPFDEWQLKRSLTVPEDDIVVHRFKDLKKRKRNDPELEKKFLDWRRSVVGKTDGIELNLKGVKFRLTALVSESDDFGMRKELNAFGNLDMEKLLEVLITIGDEVALRVFLGIEKLKPKHVRLKFLDKRKRTDDNLDEDVAPKKLNQNVELQLAKASWTGLADALLGILHPLSGCSFEQGFDK</sequence>
<feature type="signal peptide" evidence="4">
    <location>
        <begin position="1"/>
        <end position="36"/>
    </location>
</feature>
<reference evidence="5 6" key="1">
    <citation type="journal article" date="2018" name="Proc. Natl. Acad. Sci. U.S.A.">
        <title>Draft genome sequence of Camellia sinensis var. sinensis provides insights into the evolution of the tea genome and tea quality.</title>
        <authorList>
            <person name="Wei C."/>
            <person name="Yang H."/>
            <person name="Wang S."/>
            <person name="Zhao J."/>
            <person name="Liu C."/>
            <person name="Gao L."/>
            <person name="Xia E."/>
            <person name="Lu Y."/>
            <person name="Tai Y."/>
            <person name="She G."/>
            <person name="Sun J."/>
            <person name="Cao H."/>
            <person name="Tong W."/>
            <person name="Gao Q."/>
            <person name="Li Y."/>
            <person name="Deng W."/>
            <person name="Jiang X."/>
            <person name="Wang W."/>
            <person name="Chen Q."/>
            <person name="Zhang S."/>
            <person name="Li H."/>
            <person name="Wu J."/>
            <person name="Wang P."/>
            <person name="Li P."/>
            <person name="Shi C."/>
            <person name="Zheng F."/>
            <person name="Jian J."/>
            <person name="Huang B."/>
            <person name="Shan D."/>
            <person name="Shi M."/>
            <person name="Fang C."/>
            <person name="Yue Y."/>
            <person name="Li F."/>
            <person name="Li D."/>
            <person name="Wei S."/>
            <person name="Han B."/>
            <person name="Jiang C."/>
            <person name="Yin Y."/>
            <person name="Xia T."/>
            <person name="Zhang Z."/>
            <person name="Bennetzen J.L."/>
            <person name="Zhao S."/>
            <person name="Wan X."/>
        </authorList>
    </citation>
    <scope>NUCLEOTIDE SEQUENCE [LARGE SCALE GENOMIC DNA]</scope>
    <source>
        <strain evidence="6">cv. Shuchazao</strain>
        <tissue evidence="5">Leaf</tissue>
    </source>
</reference>
<dbReference type="STRING" id="542762.A0A4S4DND2"/>
<comment type="subcellular location">
    <subcellularLocation>
        <location evidence="4">Secreted</location>
        <location evidence="4">Extracellular space</location>
        <location evidence="4">Apoplast</location>
    </subcellularLocation>
</comment>
<dbReference type="GO" id="GO:0048046">
    <property type="term" value="C:apoplast"/>
    <property type="evidence" value="ECO:0007669"/>
    <property type="project" value="UniProtKB-SubCell"/>
</dbReference>
<dbReference type="Pfam" id="PF03018">
    <property type="entry name" value="Dirigent"/>
    <property type="match status" value="1"/>
</dbReference>
<evidence type="ECO:0000256" key="1">
    <source>
        <dbReference type="ARBA" id="ARBA00010746"/>
    </source>
</evidence>
<dbReference type="PANTHER" id="PTHR21495">
    <property type="entry name" value="NUCLEOPORIN-RELATED"/>
    <property type="match status" value="1"/>
</dbReference>
<feature type="chain" id="PRO_5021044128" description="Dirigent protein" evidence="4">
    <location>
        <begin position="37"/>
        <end position="391"/>
    </location>
</feature>
<accession>A0A4S4DND2</accession>
<comment type="similarity">
    <text evidence="1 4">Belongs to the plant dirigent protein family.</text>
</comment>
<name>A0A4S4DND2_CAMSN</name>
<dbReference type="GO" id="GO:0009699">
    <property type="term" value="P:phenylpropanoid biosynthetic process"/>
    <property type="evidence" value="ECO:0007669"/>
    <property type="project" value="UniProtKB-ARBA"/>
</dbReference>